<organism evidence="2 3">
    <name type="scientific">Frigoriglobus tundricola</name>
    <dbReference type="NCBI Taxonomy" id="2774151"/>
    <lineage>
        <taxon>Bacteria</taxon>
        <taxon>Pseudomonadati</taxon>
        <taxon>Planctomycetota</taxon>
        <taxon>Planctomycetia</taxon>
        <taxon>Gemmatales</taxon>
        <taxon>Gemmataceae</taxon>
        <taxon>Frigoriglobus</taxon>
    </lineage>
</organism>
<protein>
    <recommendedName>
        <fullName evidence="4">Glycosyltransferase RgtA/B/C/D-like domain-containing protein</fullName>
    </recommendedName>
</protein>
<dbReference type="AlphaFoldDB" id="A0A6M5YX19"/>
<keyword evidence="1" id="KW-0472">Membrane</keyword>
<accession>A0A6M5YX19</accession>
<proteinExistence type="predicted"/>
<evidence type="ECO:0000313" key="2">
    <source>
        <dbReference type="EMBL" id="QJW98050.1"/>
    </source>
</evidence>
<dbReference type="RefSeq" id="WP_227254447.1">
    <property type="nucleotide sequence ID" value="NZ_CP053452.2"/>
</dbReference>
<name>A0A6M5YX19_9BACT</name>
<dbReference type="Proteomes" id="UP000503447">
    <property type="component" value="Chromosome"/>
</dbReference>
<dbReference type="EMBL" id="CP053452">
    <property type="protein sequence ID" value="QJW98050.1"/>
    <property type="molecule type" value="Genomic_DNA"/>
</dbReference>
<keyword evidence="3" id="KW-1185">Reference proteome</keyword>
<evidence type="ECO:0008006" key="4">
    <source>
        <dbReference type="Google" id="ProtNLM"/>
    </source>
</evidence>
<keyword evidence="1" id="KW-0812">Transmembrane</keyword>
<feature type="transmembrane region" description="Helical" evidence="1">
    <location>
        <begin position="219"/>
        <end position="239"/>
    </location>
</feature>
<sequence>MVLSESFYIPVLLAVLLLTDRVVRSRAPARWLLLGCAWGGAALVRPHALPCCVLICAVALWKWPALFSRLLLLGAGLAAVLGAWVARNCVEIGHPVLLATEGGETLLGANNPYVWHDPAYSGLWLAPVAIPEYRDRLRPIRGEVERDREQNRIALAFVRENPASAPGAVARKLWRWLTPVPHTGGLVRVLTLGSYAPLLVFLFLGAARGAARGGGPRDFMLLMALAVTAASFAITAVYWGNLVRGRLPLEMMWLPWGAASAGALFTRLARRRPVAR</sequence>
<reference evidence="3" key="1">
    <citation type="submission" date="2020-05" db="EMBL/GenBank/DDBJ databases">
        <title>Frigoriglobus tundricola gen. nov., sp. nov., a psychrotolerant cellulolytic planctomycete of the family Gemmataceae with two divergent copies of 16S rRNA gene.</title>
        <authorList>
            <person name="Kulichevskaya I.S."/>
            <person name="Ivanova A.A."/>
            <person name="Naumoff D.G."/>
            <person name="Beletsky A.V."/>
            <person name="Rijpstra W.I.C."/>
            <person name="Sinninghe Damste J.S."/>
            <person name="Mardanov A.V."/>
            <person name="Ravin N.V."/>
            <person name="Dedysh S.N."/>
        </authorList>
    </citation>
    <scope>NUCLEOTIDE SEQUENCE [LARGE SCALE GENOMIC DNA]</scope>
    <source>
        <strain evidence="3">PL17</strain>
    </source>
</reference>
<gene>
    <name evidence="2" type="ORF">FTUN_5630</name>
</gene>
<dbReference type="KEGG" id="ftj:FTUN_5630"/>
<evidence type="ECO:0000256" key="1">
    <source>
        <dbReference type="SAM" id="Phobius"/>
    </source>
</evidence>
<feature type="transmembrane region" description="Helical" evidence="1">
    <location>
        <begin position="66"/>
        <end position="86"/>
    </location>
</feature>
<keyword evidence="1" id="KW-1133">Transmembrane helix</keyword>
<feature type="transmembrane region" description="Helical" evidence="1">
    <location>
        <begin position="251"/>
        <end position="269"/>
    </location>
</feature>
<feature type="transmembrane region" description="Helical" evidence="1">
    <location>
        <begin position="185"/>
        <end position="207"/>
    </location>
</feature>
<evidence type="ECO:0000313" key="3">
    <source>
        <dbReference type="Proteomes" id="UP000503447"/>
    </source>
</evidence>
<feature type="transmembrane region" description="Helical" evidence="1">
    <location>
        <begin position="41"/>
        <end position="61"/>
    </location>
</feature>